<proteinExistence type="predicted"/>
<evidence type="ECO:0000313" key="5">
    <source>
        <dbReference type="Proteomes" id="UP000256297"/>
    </source>
</evidence>
<evidence type="ECO:0000313" key="2">
    <source>
        <dbReference type="EMBL" id="SOY78089.1"/>
    </source>
</evidence>
<dbReference type="EMBL" id="LT984815">
    <property type="protein sequence ID" value="SPD69746.1"/>
    <property type="molecule type" value="Genomic_DNA"/>
</dbReference>
<keyword evidence="3" id="KW-0614">Plasmid</keyword>
<name>A0A375F9W1_9BURK</name>
<evidence type="ECO:0000313" key="3">
    <source>
        <dbReference type="EMBL" id="SPD69746.1"/>
    </source>
</evidence>
<evidence type="ECO:0000313" key="4">
    <source>
        <dbReference type="Proteomes" id="UP000254259"/>
    </source>
</evidence>
<evidence type="ECO:0000313" key="1">
    <source>
        <dbReference type="EMBL" id="SOY76991.1"/>
    </source>
</evidence>
<dbReference type="Proteomes" id="UP000257016">
    <property type="component" value="Unassembled WGS sequence"/>
</dbReference>
<protein>
    <submittedName>
        <fullName evidence="2">Uncharacterized protein</fullName>
    </submittedName>
</protein>
<sequence>MTCWRRLSNATTGGREAPLRLTSEYPIDALAPTIEILVDMPSLMLDMLSLEREGRQHELLERRKTFRDLHPGLFSAYIRMR</sequence>
<gene>
    <name evidence="2" type="ORF">CBM2586_P390031</name>
    <name evidence="1" type="ORF">CBM2589_P380031</name>
    <name evidence="3" type="ORF">CBM2636_P20433</name>
</gene>
<geneLocation type="plasmid" evidence="5">
    <name>cbm2589_p</name>
</geneLocation>
<dbReference type="EMBL" id="OFSP01000071">
    <property type="protein sequence ID" value="SOY76991.1"/>
    <property type="molecule type" value="Genomic_DNA"/>
</dbReference>
<dbReference type="AlphaFoldDB" id="A0A375F9W1"/>
<reference evidence="4 5" key="1">
    <citation type="submission" date="2018-01" db="EMBL/GenBank/DDBJ databases">
        <authorList>
            <person name="Clerissi C."/>
        </authorList>
    </citation>
    <scope>NUCLEOTIDE SEQUENCE</scope>
    <source>
        <strain evidence="2">Cupriavidus taiwanensis LMG 19430</strain>
        <strain evidence="1">Cupriavidus taiwanensis STM 3521</strain>
        <strain evidence="3">Cupriavidus taiwanensis SWF 66322</strain>
        <plasmid evidence="5">cbm2589_p</plasmid>
        <plasmid evidence="4">cbm2636p</plasmid>
        <plasmid evidence="3">CBM2636p</plasmid>
    </source>
</reference>
<geneLocation type="plasmid" evidence="4">
    <name>cbm2636p</name>
</geneLocation>
<dbReference type="Proteomes" id="UP000256297">
    <property type="component" value="Plasmid CBM2589_p"/>
</dbReference>
<organism evidence="2">
    <name type="scientific">Cupriavidus taiwanensis</name>
    <dbReference type="NCBI Taxonomy" id="164546"/>
    <lineage>
        <taxon>Bacteria</taxon>
        <taxon>Pseudomonadati</taxon>
        <taxon>Pseudomonadota</taxon>
        <taxon>Betaproteobacteria</taxon>
        <taxon>Burkholderiales</taxon>
        <taxon>Burkholderiaceae</taxon>
        <taxon>Cupriavidus</taxon>
    </lineage>
</organism>
<dbReference type="EMBL" id="OFSN01000060">
    <property type="protein sequence ID" value="SOY78089.1"/>
    <property type="molecule type" value="Genomic_DNA"/>
</dbReference>
<accession>A0A375F9W1</accession>
<dbReference type="Proteomes" id="UP000254259">
    <property type="component" value="Plasmid CBM2636p"/>
</dbReference>
<geneLocation type="plasmid" evidence="3">
    <name>CBM2636p</name>
</geneLocation>